<dbReference type="EMBL" id="KI668839">
    <property type="protein sequence ID" value="ETN71123.1"/>
    <property type="molecule type" value="Genomic_DNA"/>
</dbReference>
<dbReference type="KEGG" id="nai:NECAME_04686"/>
<protein>
    <submittedName>
        <fullName evidence="1">Uncharacterized protein</fullName>
    </submittedName>
</protein>
<dbReference type="STRING" id="51031.W2SNK4"/>
<keyword evidence="2" id="KW-1185">Reference proteome</keyword>
<gene>
    <name evidence="1" type="ORF">NECAME_04686</name>
</gene>
<sequence length="491" mass="56225">MMVDVLFHRWHQRESHDFLDDCRRVVIGKIPINAINDGFDICSEPESPLPAPREVFPQVFTSNPSNSSDCVRRDEDSESGFLKALYTPPRPNTKVPPQKRNIVEEEWGPLVITNDDKCRRSMDAGSSRSLRTSLGYFFRRECDSNAFLHASSNRVLEYVTDSTVTQFNEQTEEAEEAIECLTPTEEHSPRRSTVRDQTDPLNEGLRIAQAAQTTALTMRCEYNSTVHDPEESVVRSRSASFLFDSPHVEDCEKPTLQDRDKIDGEIERASKHGLENVPNTENCESLRNRFSIGSFFAKLNRQRFVSECYPFISSSNTHHVCRTLRNMQYISRVSSCPEFLNENKAPAGLNFSYVPNTIPDDFKVRAKIAAETSQQNLLERFPYLNLVRPLGVEHYAKIEANIESDHEIRRTAYMEKSREFHHSLKEMGLADRLPGRIYDDMTHITDGLPMEKQGLVTFSLASRLKGHTCEKAILLGIYRHKCKQSLQPERS</sequence>
<evidence type="ECO:0000313" key="1">
    <source>
        <dbReference type="EMBL" id="ETN71123.1"/>
    </source>
</evidence>
<name>W2SNK4_NECAM</name>
<proteinExistence type="predicted"/>
<dbReference type="Proteomes" id="UP000053676">
    <property type="component" value="Unassembled WGS sequence"/>
</dbReference>
<dbReference type="OrthoDB" id="6022054at2759"/>
<evidence type="ECO:0000313" key="2">
    <source>
        <dbReference type="Proteomes" id="UP000053676"/>
    </source>
</evidence>
<dbReference type="AlphaFoldDB" id="W2SNK4"/>
<accession>W2SNK4</accession>
<reference evidence="2" key="1">
    <citation type="journal article" date="2014" name="Nat. Genet.">
        <title>Genome of the human hookworm Necator americanus.</title>
        <authorList>
            <person name="Tang Y.T."/>
            <person name="Gao X."/>
            <person name="Rosa B.A."/>
            <person name="Abubucker S."/>
            <person name="Hallsworth-Pepin K."/>
            <person name="Martin J."/>
            <person name="Tyagi R."/>
            <person name="Heizer E."/>
            <person name="Zhang X."/>
            <person name="Bhonagiri-Palsikar V."/>
            <person name="Minx P."/>
            <person name="Warren W.C."/>
            <person name="Wang Q."/>
            <person name="Zhan B."/>
            <person name="Hotez P.J."/>
            <person name="Sternberg P.W."/>
            <person name="Dougall A."/>
            <person name="Gaze S.T."/>
            <person name="Mulvenna J."/>
            <person name="Sotillo J."/>
            <person name="Ranganathan S."/>
            <person name="Rabelo E.M."/>
            <person name="Wilson R.K."/>
            <person name="Felgner P.L."/>
            <person name="Bethony J."/>
            <person name="Hawdon J.M."/>
            <person name="Gasser R.B."/>
            <person name="Loukas A."/>
            <person name="Mitreva M."/>
        </authorList>
    </citation>
    <scope>NUCLEOTIDE SEQUENCE [LARGE SCALE GENOMIC DNA]</scope>
</reference>
<organism evidence="1 2">
    <name type="scientific">Necator americanus</name>
    <name type="common">Human hookworm</name>
    <dbReference type="NCBI Taxonomy" id="51031"/>
    <lineage>
        <taxon>Eukaryota</taxon>
        <taxon>Metazoa</taxon>
        <taxon>Ecdysozoa</taxon>
        <taxon>Nematoda</taxon>
        <taxon>Chromadorea</taxon>
        <taxon>Rhabditida</taxon>
        <taxon>Rhabditina</taxon>
        <taxon>Rhabditomorpha</taxon>
        <taxon>Strongyloidea</taxon>
        <taxon>Ancylostomatidae</taxon>
        <taxon>Bunostominae</taxon>
        <taxon>Necator</taxon>
    </lineage>
</organism>